<dbReference type="EMBL" id="LNQE01001763">
    <property type="protein sequence ID" value="KUG07164.1"/>
    <property type="molecule type" value="Genomic_DNA"/>
</dbReference>
<evidence type="ECO:0000313" key="6">
    <source>
        <dbReference type="EMBL" id="KUG07164.1"/>
    </source>
</evidence>
<gene>
    <name evidence="6" type="ORF">ASZ90_016734</name>
</gene>
<dbReference type="PROSITE" id="PS50987">
    <property type="entry name" value="HTH_ARSR_2"/>
    <property type="match status" value="1"/>
</dbReference>
<sequence>MLDHVEVARILDILGNRNRRRIIELLRQKPCFVTEISDRLVLSPKAVIEHLQLMEREEILSFRLDDRRRKYYYLANDITVMVNLRRMEESLPANTDRNIQLRRSLATLRKLVDAREELTERLRSLENDIDIQIREIVQHGRELMSEEAEIDLVIALAHCDLSSDELSELTGLGRQNMASGLARLQEKHIIKQDGKTYRLCGTHAE</sequence>
<dbReference type="PANTHER" id="PTHR33154:SF33">
    <property type="entry name" value="TRANSCRIPTIONAL REPRESSOR SDPR"/>
    <property type="match status" value="1"/>
</dbReference>
<evidence type="ECO:0000259" key="5">
    <source>
        <dbReference type="PROSITE" id="PS50987"/>
    </source>
</evidence>
<dbReference type="SMART" id="SM00418">
    <property type="entry name" value="HTH_ARSR"/>
    <property type="match status" value="1"/>
</dbReference>
<keyword evidence="1" id="KW-0805">Transcription regulation</keyword>
<dbReference type="Pfam" id="PF01022">
    <property type="entry name" value="HTH_5"/>
    <property type="match status" value="1"/>
</dbReference>
<feature type="domain" description="HTH arsR-type" evidence="5">
    <location>
        <begin position="1"/>
        <end position="93"/>
    </location>
</feature>
<dbReference type="GO" id="GO:0003677">
    <property type="term" value="F:DNA binding"/>
    <property type="evidence" value="ECO:0007669"/>
    <property type="project" value="UniProtKB-KW"/>
</dbReference>
<evidence type="ECO:0000256" key="1">
    <source>
        <dbReference type="ARBA" id="ARBA00023015"/>
    </source>
</evidence>
<organism evidence="6">
    <name type="scientific">hydrocarbon metagenome</name>
    <dbReference type="NCBI Taxonomy" id="938273"/>
    <lineage>
        <taxon>unclassified sequences</taxon>
        <taxon>metagenomes</taxon>
        <taxon>ecological metagenomes</taxon>
    </lineage>
</organism>
<evidence type="ECO:0000256" key="2">
    <source>
        <dbReference type="ARBA" id="ARBA00023125"/>
    </source>
</evidence>
<protein>
    <submittedName>
        <fullName evidence="6">Archaeal heat shock regulator, arsr family</fullName>
    </submittedName>
</protein>
<evidence type="ECO:0000256" key="4">
    <source>
        <dbReference type="SAM" id="Coils"/>
    </source>
</evidence>
<dbReference type="InterPro" id="IPR036388">
    <property type="entry name" value="WH-like_DNA-bd_sf"/>
</dbReference>
<reference evidence="6" key="1">
    <citation type="journal article" date="2015" name="Proc. Natl. Acad. Sci. U.S.A.">
        <title>Networks of energetic and metabolic interactions define dynamics in microbial communities.</title>
        <authorList>
            <person name="Embree M."/>
            <person name="Liu J.K."/>
            <person name="Al-Bassam M.M."/>
            <person name="Zengler K."/>
        </authorList>
    </citation>
    <scope>NUCLEOTIDE SEQUENCE</scope>
</reference>
<comment type="caution">
    <text evidence="6">The sequence shown here is derived from an EMBL/GenBank/DDBJ whole genome shotgun (WGS) entry which is preliminary data.</text>
</comment>
<keyword evidence="3" id="KW-0804">Transcription</keyword>
<dbReference type="InterPro" id="IPR011991">
    <property type="entry name" value="ArsR-like_HTH"/>
</dbReference>
<keyword evidence="2" id="KW-0238">DNA-binding</keyword>
<keyword evidence="4" id="KW-0175">Coiled coil</keyword>
<dbReference type="InterPro" id="IPR036390">
    <property type="entry name" value="WH_DNA-bd_sf"/>
</dbReference>
<accession>A0A0W8EFE3</accession>
<dbReference type="GO" id="GO:0003700">
    <property type="term" value="F:DNA-binding transcription factor activity"/>
    <property type="evidence" value="ECO:0007669"/>
    <property type="project" value="InterPro"/>
</dbReference>
<keyword evidence="6" id="KW-0346">Stress response</keyword>
<feature type="coiled-coil region" evidence="4">
    <location>
        <begin position="101"/>
        <end position="142"/>
    </location>
</feature>
<dbReference type="InterPro" id="IPR001845">
    <property type="entry name" value="HTH_ArsR_DNA-bd_dom"/>
</dbReference>
<evidence type="ECO:0000256" key="3">
    <source>
        <dbReference type="ARBA" id="ARBA00023163"/>
    </source>
</evidence>
<dbReference type="CDD" id="cd00090">
    <property type="entry name" value="HTH_ARSR"/>
    <property type="match status" value="1"/>
</dbReference>
<name>A0A0W8EFE3_9ZZZZ</name>
<dbReference type="SUPFAM" id="SSF46785">
    <property type="entry name" value="Winged helix' DNA-binding domain"/>
    <property type="match status" value="1"/>
</dbReference>
<dbReference type="AlphaFoldDB" id="A0A0W8EFE3"/>
<dbReference type="PANTHER" id="PTHR33154">
    <property type="entry name" value="TRANSCRIPTIONAL REGULATOR, ARSR FAMILY"/>
    <property type="match status" value="1"/>
</dbReference>
<proteinExistence type="predicted"/>
<dbReference type="InterPro" id="IPR051081">
    <property type="entry name" value="HTH_MetalResp_TranReg"/>
</dbReference>
<dbReference type="Gene3D" id="1.10.10.10">
    <property type="entry name" value="Winged helix-like DNA-binding domain superfamily/Winged helix DNA-binding domain"/>
    <property type="match status" value="1"/>
</dbReference>